<keyword evidence="2" id="KW-1185">Reference proteome</keyword>
<accession>A0A6P5JG23</accession>
<dbReference type="Proteomes" id="UP000515140">
    <property type="component" value="Unplaced"/>
</dbReference>
<feature type="region of interest" description="Disordered" evidence="1">
    <location>
        <begin position="30"/>
        <end position="53"/>
    </location>
</feature>
<reference evidence="3 4" key="1">
    <citation type="submission" date="2025-04" db="UniProtKB">
        <authorList>
            <consortium name="RefSeq"/>
        </authorList>
    </citation>
    <scope>IDENTIFICATION</scope>
    <source>
        <tissue evidence="3 4">Spleen</tissue>
    </source>
</reference>
<evidence type="ECO:0000256" key="1">
    <source>
        <dbReference type="SAM" id="MobiDB-lite"/>
    </source>
</evidence>
<gene>
    <name evidence="3 4" type="primary">LOC110201721</name>
</gene>
<evidence type="ECO:0000313" key="2">
    <source>
        <dbReference type="Proteomes" id="UP000515140"/>
    </source>
</evidence>
<proteinExistence type="predicted"/>
<feature type="region of interest" description="Disordered" evidence="1">
    <location>
        <begin position="197"/>
        <end position="261"/>
    </location>
</feature>
<dbReference type="RefSeq" id="XP_020833222.1">
    <property type="nucleotide sequence ID" value="XM_020977563.1"/>
</dbReference>
<dbReference type="RefSeq" id="XP_020833213.1">
    <property type="nucleotide sequence ID" value="XM_020977554.1"/>
</dbReference>
<dbReference type="AlphaFoldDB" id="A0A6P5JG23"/>
<evidence type="ECO:0000313" key="3">
    <source>
        <dbReference type="RefSeq" id="XP_020833213.1"/>
    </source>
</evidence>
<protein>
    <submittedName>
        <fullName evidence="3 4">Uncharacterized protein LOC110201721</fullName>
    </submittedName>
</protein>
<sequence length="261" mass="27692">MIDKGSATSTGWVALGALDSLAGRRFCPFGGSGSRPSSPASLRRPSPPGAWAAPHACSGALAVRQKFLAQRRLHPHPPRREGGKFLTDLPVPRLHPLLIFPSPLGDPSPRGPSARATNRIRSWKFIVPILPVGKPRPRKFSAWRRDAPCWAAGHRLCFFSWPLRVPGILGARARVPTGGGDQRAELFLPVPDAPWPRAEGHSASWPPSPGAVTHPSAGGQGRAPGEGAGPEPCRASARGLNPGFREPRLGAGQPASVWARS</sequence>
<feature type="compositionally biased region" description="Low complexity" evidence="1">
    <location>
        <begin position="34"/>
        <end position="44"/>
    </location>
</feature>
<dbReference type="GeneID" id="110201721"/>
<dbReference type="KEGG" id="pcw:110201721"/>
<evidence type="ECO:0000313" key="4">
    <source>
        <dbReference type="RefSeq" id="XP_020833222.1"/>
    </source>
</evidence>
<feature type="compositionally biased region" description="Gly residues" evidence="1">
    <location>
        <begin position="218"/>
        <end position="228"/>
    </location>
</feature>
<organism evidence="2 4">
    <name type="scientific">Phascolarctos cinereus</name>
    <name type="common">Koala</name>
    <dbReference type="NCBI Taxonomy" id="38626"/>
    <lineage>
        <taxon>Eukaryota</taxon>
        <taxon>Metazoa</taxon>
        <taxon>Chordata</taxon>
        <taxon>Craniata</taxon>
        <taxon>Vertebrata</taxon>
        <taxon>Euteleostomi</taxon>
        <taxon>Mammalia</taxon>
        <taxon>Metatheria</taxon>
        <taxon>Diprotodontia</taxon>
        <taxon>Phascolarctidae</taxon>
        <taxon>Phascolarctos</taxon>
    </lineage>
</organism>
<name>A0A6P5JG23_PHACI</name>